<proteinExistence type="predicted"/>
<dbReference type="RefSeq" id="WP_172344482.1">
    <property type="nucleotide sequence ID" value="NZ_CASYYZ010000001.1"/>
</dbReference>
<dbReference type="Gene3D" id="3.40.630.30">
    <property type="match status" value="1"/>
</dbReference>
<evidence type="ECO:0000313" key="3">
    <source>
        <dbReference type="Proteomes" id="UP000820977"/>
    </source>
</evidence>
<evidence type="ECO:0000313" key="2">
    <source>
        <dbReference type="EMBL" id="NPE24998.1"/>
    </source>
</evidence>
<dbReference type="Pfam" id="PF13480">
    <property type="entry name" value="Acetyltransf_6"/>
    <property type="match status" value="1"/>
</dbReference>
<organism evidence="2 3">
    <name type="scientific">Xylanibacter caecicola</name>
    <dbReference type="NCBI Taxonomy" id="2736294"/>
    <lineage>
        <taxon>Bacteria</taxon>
        <taxon>Pseudomonadati</taxon>
        <taxon>Bacteroidota</taxon>
        <taxon>Bacteroidia</taxon>
        <taxon>Bacteroidales</taxon>
        <taxon>Prevotellaceae</taxon>
        <taxon>Xylanibacter</taxon>
    </lineage>
</organism>
<evidence type="ECO:0000259" key="1">
    <source>
        <dbReference type="Pfam" id="PF13480"/>
    </source>
</evidence>
<dbReference type="EMBL" id="JABKKJ010000006">
    <property type="protein sequence ID" value="NPE24998.1"/>
    <property type="molecule type" value="Genomic_DNA"/>
</dbReference>
<dbReference type="InterPro" id="IPR016181">
    <property type="entry name" value="Acyl_CoA_acyltransferase"/>
</dbReference>
<name>A0ABX2B2G3_9BACT</name>
<accession>A0ABX2B2G3</accession>
<comment type="caution">
    <text evidence="2">The sequence shown here is derived from an EMBL/GenBank/DDBJ whole genome shotgun (WGS) entry which is preliminary data.</text>
</comment>
<protein>
    <submittedName>
        <fullName evidence="2">GNAT family N-acetyltransferase</fullName>
    </submittedName>
</protein>
<sequence>MQIIETSAEEYGALFACYPHVYNSVSFSELNKRKTERLHYLTFRNPKVRFGLILGEDNGGTLASPFSAPFGGFTYNKAQSIEFIDDAIKALKEYVRERNMRIRITLPPFFYDDRHLPCVANALYREARLCKMDINYHFLISDFAGYPAVIGRNARNKLRQAMDQDTAFIIADSSNEDDIRRAYGIIKKNREEHGYPLRMTCEDVIGTTHVIPADFFILRHGDEDMAAAQVFHVTDKIYQVIYWGDLRDFSSLRPMNLLAYRIFEYYRKQGIDILDIGPSTEDSTPNYGLCSFKESIGCRSSLKLSFEI</sequence>
<feature type="domain" description="BioF2-like acetyltransferase" evidence="1">
    <location>
        <begin position="153"/>
        <end position="281"/>
    </location>
</feature>
<dbReference type="Proteomes" id="UP000820977">
    <property type="component" value="Unassembled WGS sequence"/>
</dbReference>
<gene>
    <name evidence="2" type="ORF">HPS54_05615</name>
</gene>
<dbReference type="InterPro" id="IPR038740">
    <property type="entry name" value="BioF2-like_GNAT_dom"/>
</dbReference>
<dbReference type="SUPFAM" id="SSF55729">
    <property type="entry name" value="Acyl-CoA N-acyltransferases (Nat)"/>
    <property type="match status" value="1"/>
</dbReference>
<reference evidence="2 3" key="1">
    <citation type="submission" date="2020-05" db="EMBL/GenBank/DDBJ databases">
        <title>Distinct polysaccharide utilization as determinants for interspecies competition between intestinal Prevotella spp.</title>
        <authorList>
            <person name="Galvez E.J.C."/>
            <person name="Iljazovic A."/>
            <person name="Strowig T."/>
        </authorList>
    </citation>
    <scope>NUCLEOTIDE SEQUENCE [LARGE SCALE GENOMIC DNA]</scope>
    <source>
        <strain evidence="2 3">PCHR</strain>
    </source>
</reference>
<keyword evidence="3" id="KW-1185">Reference proteome</keyword>